<dbReference type="Proteomes" id="UP000019763">
    <property type="component" value="Unassembled WGS sequence"/>
</dbReference>
<dbReference type="AlphaFoldDB" id="A0A023BB05"/>
<dbReference type="GeneID" id="22911354"/>
<dbReference type="VEuPathDB" id="CryptoDB:GNI_034070"/>
<feature type="region of interest" description="Disordered" evidence="1">
    <location>
        <begin position="1"/>
        <end position="21"/>
    </location>
</feature>
<evidence type="ECO:0000313" key="3">
    <source>
        <dbReference type="Proteomes" id="UP000019763"/>
    </source>
</evidence>
<name>A0A023BB05_GRENI</name>
<evidence type="ECO:0000313" key="2">
    <source>
        <dbReference type="EMBL" id="EZG78621.1"/>
    </source>
</evidence>
<keyword evidence="3" id="KW-1185">Reference proteome</keyword>
<dbReference type="EMBL" id="AFNH02000261">
    <property type="protein sequence ID" value="EZG78621.1"/>
    <property type="molecule type" value="Genomic_DNA"/>
</dbReference>
<dbReference type="RefSeq" id="XP_011129234.1">
    <property type="nucleotide sequence ID" value="XM_011130932.1"/>
</dbReference>
<accession>A0A023BB05</accession>
<proteinExistence type="predicted"/>
<organism evidence="2 3">
    <name type="scientific">Gregarina niphandrodes</name>
    <name type="common">Septate eugregarine</name>
    <dbReference type="NCBI Taxonomy" id="110365"/>
    <lineage>
        <taxon>Eukaryota</taxon>
        <taxon>Sar</taxon>
        <taxon>Alveolata</taxon>
        <taxon>Apicomplexa</taxon>
        <taxon>Conoidasida</taxon>
        <taxon>Gregarinasina</taxon>
        <taxon>Eugregarinorida</taxon>
        <taxon>Gregarinidae</taxon>
        <taxon>Gregarina</taxon>
    </lineage>
</organism>
<sequence length="445" mass="49073">MVFKLSGNRKGTEPASKKNGSAWRFPFGRRSEADEVMKPLVRVHRRLKAVDSSAADFYRSRYWLGMITAATRSAQSDELLAHLKEAEGRVLELSRPVTGAPISQNSLILRAATARYLYGSKADSGGKGGARRSESGGGGTGRRPVAKDARVGALEFAMAQLLTDKEHERNRCLRSINLWALKVLLSMQWPLTGFFIAVHSIERTIRSESPKLDVAQISRTGHLLGTACLLMAVGCECSHKELMRAKIFIGQVPSILSMNDLVAKQLTVVASEQARPPPPPPTRRCTTTLWFTRPRPVDQRKHCCPIRLEQRVHGAEDSAGLVDLLHIADGVEEAGIGRGVAERRLVLFSVDLERILDDNSEHGVNRLRSSECVADATDANVDVFALGNGPTLFALVVFELSSPEGRRRHLRRRRDGLPPLRQLLTRPCCGRRQQSCAHAQYGAGR</sequence>
<protein>
    <submittedName>
        <fullName evidence="2">Uncharacterized protein</fullName>
    </submittedName>
</protein>
<feature type="region of interest" description="Disordered" evidence="1">
    <location>
        <begin position="122"/>
        <end position="145"/>
    </location>
</feature>
<reference evidence="2" key="1">
    <citation type="submission" date="2013-12" db="EMBL/GenBank/DDBJ databases">
        <authorList>
            <person name="Omoto C.K."/>
            <person name="Sibley D."/>
            <person name="Venepally P."/>
            <person name="Hadjithomas M."/>
            <person name="Karamycheva S."/>
            <person name="Brunk B."/>
            <person name="Roos D."/>
            <person name="Caler E."/>
            <person name="Lorenzi H."/>
        </authorList>
    </citation>
    <scope>NUCLEOTIDE SEQUENCE</scope>
</reference>
<gene>
    <name evidence="2" type="ORF">GNI_034070</name>
</gene>
<evidence type="ECO:0000256" key="1">
    <source>
        <dbReference type="SAM" id="MobiDB-lite"/>
    </source>
</evidence>
<comment type="caution">
    <text evidence="2">The sequence shown here is derived from an EMBL/GenBank/DDBJ whole genome shotgun (WGS) entry which is preliminary data.</text>
</comment>